<comment type="caution">
    <text evidence="2">The sequence shown here is derived from an EMBL/GenBank/DDBJ whole genome shotgun (WGS) entry which is preliminary data.</text>
</comment>
<keyword evidence="1" id="KW-0175">Coiled coil</keyword>
<reference evidence="3" key="1">
    <citation type="submission" date="2011-07" db="EMBL/GenBank/DDBJ databases">
        <title>Divergent evolution of antigenic variation in African trypanosomes.</title>
        <authorList>
            <person name="Jackson A.P."/>
            <person name="Berry A."/>
            <person name="Allison H.C."/>
            <person name="Burton P."/>
            <person name="Anderson J."/>
            <person name="Aslett M."/>
            <person name="Brown R."/>
            <person name="Corton N."/>
            <person name="Harris D."/>
            <person name="Hauser H."/>
            <person name="Gamble J."/>
            <person name="Gilderthorp R."/>
            <person name="McQuillan J."/>
            <person name="Quail M.A."/>
            <person name="Sanders M."/>
            <person name="Van Tonder A."/>
            <person name="Ginger M.L."/>
            <person name="Donelson J.E."/>
            <person name="Field M.C."/>
            <person name="Barry J.D."/>
            <person name="Berriman M."/>
            <person name="Hertz-Fowler C."/>
        </authorList>
    </citation>
    <scope>NUCLEOTIDE SEQUENCE [LARGE SCALE GENOMIC DNA]</scope>
    <source>
        <strain evidence="3">IL3000</strain>
    </source>
</reference>
<dbReference type="AlphaFoldDB" id="F9W4E4"/>
<reference evidence="2 3" key="2">
    <citation type="journal article" date="2012" name="Proc. Natl. Acad. Sci. U.S.A.">
        <title>Antigenic diversity is generated by distinct evolutionary mechanisms in African trypanosome species.</title>
        <authorList>
            <person name="Jackson A.P."/>
            <person name="Berry A."/>
            <person name="Aslett M."/>
            <person name="Allison H.C."/>
            <person name="Burton P."/>
            <person name="Vavrova-Anderson J."/>
            <person name="Brown R."/>
            <person name="Browne H."/>
            <person name="Corton N."/>
            <person name="Hauser H."/>
            <person name="Gamble J."/>
            <person name="Gilderthorp R."/>
            <person name="Marcello L."/>
            <person name="McQuillan J."/>
            <person name="Otto T.D."/>
            <person name="Quail M.A."/>
            <person name="Sanders M.J."/>
            <person name="van Tonder A."/>
            <person name="Ginger M.L."/>
            <person name="Field M.C."/>
            <person name="Barry J.D."/>
            <person name="Hertz-Fowler C."/>
            <person name="Berriman M."/>
        </authorList>
    </citation>
    <scope>NUCLEOTIDE SEQUENCE [LARGE SCALE GENOMIC DNA]</scope>
    <source>
        <strain evidence="2 3">IL3000</strain>
    </source>
</reference>
<keyword evidence="3" id="KW-1185">Reference proteome</keyword>
<dbReference type="EMBL" id="CAEQ01000546">
    <property type="protein sequence ID" value="CCD12035.1"/>
    <property type="molecule type" value="Genomic_DNA"/>
</dbReference>
<accession>F9W4E4</accession>
<feature type="coiled-coil region" evidence="1">
    <location>
        <begin position="2"/>
        <end position="36"/>
    </location>
</feature>
<name>F9W4E4_TRYCI</name>
<evidence type="ECO:0000256" key="1">
    <source>
        <dbReference type="SAM" id="Coils"/>
    </source>
</evidence>
<evidence type="ECO:0000313" key="2">
    <source>
        <dbReference type="EMBL" id="CCD12035.1"/>
    </source>
</evidence>
<organism evidence="2 3">
    <name type="scientific">Trypanosoma congolense (strain IL3000)</name>
    <dbReference type="NCBI Taxonomy" id="1068625"/>
    <lineage>
        <taxon>Eukaryota</taxon>
        <taxon>Discoba</taxon>
        <taxon>Euglenozoa</taxon>
        <taxon>Kinetoplastea</taxon>
        <taxon>Metakinetoplastina</taxon>
        <taxon>Trypanosomatida</taxon>
        <taxon>Trypanosomatidae</taxon>
        <taxon>Trypanosoma</taxon>
        <taxon>Nannomonas</taxon>
    </lineage>
</organism>
<gene>
    <name evidence="2" type="ORF">TCIL3000_0_29550</name>
</gene>
<sequence>MLSDQMASQERYRKEVQKLQVELDQERSEHVRTRCELEATRDLSNLLKEQVERLRVSLAHSGVRQTSGSPCTEAHGYPPFCDAQSNFATTEPPPQQSNLSNLPQVLLDGESEAKDVDDVASKDSFQVGNPLLSNTYPLPTGDNITTQRNFENSFVELVSPSPECSSRLELGVFGDLLPSAEIKTRVTRAGGTARDDLGDCNKGDNCDVRGCFYFQQLAPGYSTRADKGLGTNSEFMQAIGKPLWSQRQEDIEELHHNAVNKDPPSIHPFDRLLGRDASLCKELLRALLDKEKELFELRSAFGLSGKGVK</sequence>
<evidence type="ECO:0000313" key="3">
    <source>
        <dbReference type="Proteomes" id="UP000000702"/>
    </source>
</evidence>
<dbReference type="VEuPathDB" id="TriTrypDB:TcIL3000_0_29550"/>
<proteinExistence type="predicted"/>
<protein>
    <submittedName>
        <fullName evidence="2">WGS project CAEQ00000000 data, annotated contig 1174</fullName>
    </submittedName>
</protein>
<dbReference type="Proteomes" id="UP000000702">
    <property type="component" value="Unassembled WGS sequence"/>
</dbReference>